<evidence type="ECO:0000313" key="1">
    <source>
        <dbReference type="EMBL" id="KAJ9115790.1"/>
    </source>
</evidence>
<proteinExistence type="predicted"/>
<evidence type="ECO:0000313" key="2">
    <source>
        <dbReference type="Proteomes" id="UP001234202"/>
    </source>
</evidence>
<accession>A0ACC2WWU3</accession>
<comment type="caution">
    <text evidence="1">The sequence shown here is derived from an EMBL/GenBank/DDBJ whole genome shotgun (WGS) entry which is preliminary data.</text>
</comment>
<sequence>MVEECQVTLEAAELTTALFLIGFALGALPVAPLSGKFGRQPVYLVTYVASSAFIIGTGGSCTWAQVLACRFFSGFFGAAVLAVAGGSVNDIYDPVERGYAFPVYAGVSFMGPMAAPVTGSAISQFWSWRWNYYLCGIIGFAMLMFLSAFCPETLADVILFEKGERVWRGTQAQTVGGLVVRRPHRKSVSLNDFLHLVVLKALKLLIFEPVIIYLTVLLGLVYFVFFGCLEALPVIYRDIHGLELYQVGLCFLPVLAGTALAILGSMPFAWYYAKEAKLGRSPPPESRLIPLIIGGMVLPVSLFSGLGRWTCFK</sequence>
<dbReference type="EMBL" id="JASBWV010000041">
    <property type="protein sequence ID" value="KAJ9115790.1"/>
    <property type="molecule type" value="Genomic_DNA"/>
</dbReference>
<protein>
    <submittedName>
        <fullName evidence="1">Uncharacterized protein</fullName>
    </submittedName>
</protein>
<keyword evidence="2" id="KW-1185">Reference proteome</keyword>
<organism evidence="1 2">
    <name type="scientific">Naganishia onofrii</name>
    <dbReference type="NCBI Taxonomy" id="1851511"/>
    <lineage>
        <taxon>Eukaryota</taxon>
        <taxon>Fungi</taxon>
        <taxon>Dikarya</taxon>
        <taxon>Basidiomycota</taxon>
        <taxon>Agaricomycotina</taxon>
        <taxon>Tremellomycetes</taxon>
        <taxon>Filobasidiales</taxon>
        <taxon>Filobasidiaceae</taxon>
        <taxon>Naganishia</taxon>
    </lineage>
</organism>
<reference evidence="1" key="1">
    <citation type="submission" date="2023-04" db="EMBL/GenBank/DDBJ databases">
        <title>Draft Genome sequencing of Naganishia species isolated from polar environments using Oxford Nanopore Technology.</title>
        <authorList>
            <person name="Leo P."/>
            <person name="Venkateswaran K."/>
        </authorList>
    </citation>
    <scope>NUCLEOTIDE SEQUENCE</scope>
    <source>
        <strain evidence="1">DBVPG 5303</strain>
    </source>
</reference>
<name>A0ACC2WWU3_9TREE</name>
<gene>
    <name evidence="1" type="ORF">QFC24_006898</name>
</gene>
<dbReference type="Proteomes" id="UP001234202">
    <property type="component" value="Unassembled WGS sequence"/>
</dbReference>